<reference evidence="1 2" key="1">
    <citation type="submission" date="2020-02" db="EMBL/GenBank/DDBJ databases">
        <title>A chromosome-scale genome assembly of the black bullhead catfish (Ameiurus melas).</title>
        <authorList>
            <person name="Wen M."/>
            <person name="Zham M."/>
            <person name="Cabau C."/>
            <person name="Klopp C."/>
            <person name="Donnadieu C."/>
            <person name="Roques C."/>
            <person name="Bouchez O."/>
            <person name="Lampietro C."/>
            <person name="Jouanno E."/>
            <person name="Herpin A."/>
            <person name="Louis A."/>
            <person name="Berthelot C."/>
            <person name="Parey E."/>
            <person name="Roest-Crollius H."/>
            <person name="Braasch I."/>
            <person name="Postlethwait J."/>
            <person name="Robinson-Rechavi M."/>
            <person name="Echchiki A."/>
            <person name="Begum T."/>
            <person name="Montfort J."/>
            <person name="Schartl M."/>
            <person name="Bobe J."/>
            <person name="Guiguen Y."/>
        </authorList>
    </citation>
    <scope>NUCLEOTIDE SEQUENCE [LARGE SCALE GENOMIC DNA]</scope>
    <source>
        <strain evidence="1">M_S1</strain>
        <tissue evidence="1">Blood</tissue>
    </source>
</reference>
<comment type="caution">
    <text evidence="1">The sequence shown here is derived from an EMBL/GenBank/DDBJ whole genome shotgun (WGS) entry which is preliminary data.</text>
</comment>
<dbReference type="AlphaFoldDB" id="A0A7J6AEB7"/>
<proteinExistence type="predicted"/>
<evidence type="ECO:0000313" key="1">
    <source>
        <dbReference type="EMBL" id="KAF4080980.1"/>
    </source>
</evidence>
<organism evidence="1 2">
    <name type="scientific">Ameiurus melas</name>
    <name type="common">Black bullhead</name>
    <name type="synonym">Silurus melas</name>
    <dbReference type="NCBI Taxonomy" id="219545"/>
    <lineage>
        <taxon>Eukaryota</taxon>
        <taxon>Metazoa</taxon>
        <taxon>Chordata</taxon>
        <taxon>Craniata</taxon>
        <taxon>Vertebrata</taxon>
        <taxon>Euteleostomi</taxon>
        <taxon>Actinopterygii</taxon>
        <taxon>Neopterygii</taxon>
        <taxon>Teleostei</taxon>
        <taxon>Ostariophysi</taxon>
        <taxon>Siluriformes</taxon>
        <taxon>Ictaluridae</taxon>
        <taxon>Ameiurus</taxon>
    </lineage>
</organism>
<dbReference type="EMBL" id="JAAGNN010000013">
    <property type="protein sequence ID" value="KAF4080980.1"/>
    <property type="molecule type" value="Genomic_DNA"/>
</dbReference>
<gene>
    <name evidence="1" type="ORF">AMELA_G00155530</name>
</gene>
<name>A0A7J6AEB7_AMEME</name>
<protein>
    <submittedName>
        <fullName evidence="1">Uncharacterized protein</fullName>
    </submittedName>
</protein>
<evidence type="ECO:0000313" key="2">
    <source>
        <dbReference type="Proteomes" id="UP000593565"/>
    </source>
</evidence>
<sequence>MAAHSTYKKSSRSCTRFAFPASSTYLSPFQQRLHDVEIRLFTLRTTEGPVHDYYKRCTRSLMLKKVTRYSGGAQIFCWDYGCS</sequence>
<accession>A0A7J6AEB7</accession>
<keyword evidence="2" id="KW-1185">Reference proteome</keyword>
<dbReference type="Proteomes" id="UP000593565">
    <property type="component" value="Unassembled WGS sequence"/>
</dbReference>